<feature type="transmembrane region" description="Helical" evidence="6">
    <location>
        <begin position="102"/>
        <end position="125"/>
    </location>
</feature>
<comment type="subcellular location">
    <subcellularLocation>
        <location evidence="1">Cell membrane</location>
        <topology evidence="1">Multi-pass membrane protein</topology>
    </subcellularLocation>
</comment>
<feature type="transmembrane region" description="Helical" evidence="6">
    <location>
        <begin position="140"/>
        <end position="161"/>
    </location>
</feature>
<evidence type="ECO:0000256" key="6">
    <source>
        <dbReference type="SAM" id="Phobius"/>
    </source>
</evidence>
<feature type="transmembrane region" description="Helical" evidence="6">
    <location>
        <begin position="404"/>
        <end position="423"/>
    </location>
</feature>
<dbReference type="Pfam" id="PF13520">
    <property type="entry name" value="AA_permease_2"/>
    <property type="match status" value="1"/>
</dbReference>
<evidence type="ECO:0000256" key="5">
    <source>
        <dbReference type="ARBA" id="ARBA00023136"/>
    </source>
</evidence>
<gene>
    <name evidence="7" type="ORF">KK103_01775</name>
</gene>
<feature type="transmembrane region" description="Helical" evidence="6">
    <location>
        <begin position="429"/>
        <end position="447"/>
    </location>
</feature>
<reference evidence="7" key="1">
    <citation type="submission" date="2021-05" db="EMBL/GenBank/DDBJ databases">
        <title>Whole genome sequence of Curtobacterium flaccumfaciens pv. flaccumfaciens strain CFBP 3417.</title>
        <authorList>
            <person name="Osdaghi E."/>
            <person name="Taghouti G."/>
            <person name="Portier P."/>
            <person name="Fazliarab A."/>
            <person name="Taghavi S.M."/>
            <person name="Briand M."/>
            <person name="Le-Saux M."/>
            <person name="Jacques M.-A."/>
        </authorList>
    </citation>
    <scope>NUCLEOTIDE SEQUENCE</scope>
    <source>
        <strain evidence="7">CFBP 3417</strain>
    </source>
</reference>
<dbReference type="PIRSF" id="PIRSF006060">
    <property type="entry name" value="AA_transporter"/>
    <property type="match status" value="1"/>
</dbReference>
<dbReference type="InterPro" id="IPR002293">
    <property type="entry name" value="AA/rel_permease1"/>
</dbReference>
<keyword evidence="2" id="KW-1003">Cell membrane</keyword>
<dbReference type="GeneID" id="99624327"/>
<evidence type="ECO:0000256" key="3">
    <source>
        <dbReference type="ARBA" id="ARBA00022692"/>
    </source>
</evidence>
<dbReference type="InterPro" id="IPR050367">
    <property type="entry name" value="APC_superfamily"/>
</dbReference>
<dbReference type="RefSeq" id="WP_017888485.1">
    <property type="nucleotide sequence ID" value="NZ_JAHEWX010000001.1"/>
</dbReference>
<feature type="transmembrane region" description="Helical" evidence="6">
    <location>
        <begin position="375"/>
        <end position="397"/>
    </location>
</feature>
<proteinExistence type="predicted"/>
<protein>
    <submittedName>
        <fullName evidence="7">APC family permease</fullName>
    </submittedName>
</protein>
<evidence type="ECO:0000313" key="7">
    <source>
        <dbReference type="EMBL" id="MBT1540477.1"/>
    </source>
</evidence>
<feature type="transmembrane region" description="Helical" evidence="6">
    <location>
        <begin position="168"/>
        <end position="188"/>
    </location>
</feature>
<feature type="transmembrane region" description="Helical" evidence="6">
    <location>
        <begin position="208"/>
        <end position="227"/>
    </location>
</feature>
<dbReference type="Gene3D" id="1.20.1740.10">
    <property type="entry name" value="Amino acid/polyamine transporter I"/>
    <property type="match status" value="1"/>
</dbReference>
<feature type="transmembrane region" description="Helical" evidence="6">
    <location>
        <begin position="59"/>
        <end position="81"/>
    </location>
</feature>
<dbReference type="Proteomes" id="UP000709437">
    <property type="component" value="Unassembled WGS sequence"/>
</dbReference>
<keyword evidence="3 6" id="KW-0812">Transmembrane</keyword>
<sequence>MSQQHSELSAQQQLEAYGYKQELKRSVSTTDLLIYGLVFMVPIAPWAIFGTVYNASSGMVPLVYLVGLVAMIFTALAYAQMAKSIPLAGSVFSYVGRGIHPTAGFFAGWAILLDYLLVPTLLYVFAAESMVGIFPGTPRWLWALVFVAINTVINLAGVSSLKLANRIFLLIELVFVAIFVVIAIVALTGGTIPDASFSTAQIWDPAKVSAPLIASALSIAVLSFLGFDGISTLSEESTGRRGGAGTAMILALVIVAFLFILQTWLASALAGGRDAFPKGEAGNAFFTIVEQASSSGWATAFFAVNVLAVGIANAMAAQAATSRLLFSMSRDRQLPAFLHKLNGRQVPQNAIIVVSVLSAILVLFFVGQIDTISSLVNFGALFGFMLLHVSVFVHHVVKGKSRNWLLHLVVPLIGFLIIGYVLLNAAVEAKVGGIVWLIVGAAVFLYYRRTGRSTEVGSEAEPTTEDAR</sequence>
<keyword evidence="4 6" id="KW-1133">Transmembrane helix</keyword>
<name>A0A9Q2W0Z1_9MICO</name>
<feature type="transmembrane region" description="Helical" evidence="6">
    <location>
        <begin position="346"/>
        <end position="369"/>
    </location>
</feature>
<evidence type="ECO:0000256" key="1">
    <source>
        <dbReference type="ARBA" id="ARBA00004651"/>
    </source>
</evidence>
<feature type="transmembrane region" description="Helical" evidence="6">
    <location>
        <begin position="32"/>
        <end position="53"/>
    </location>
</feature>
<evidence type="ECO:0000256" key="2">
    <source>
        <dbReference type="ARBA" id="ARBA00022475"/>
    </source>
</evidence>
<feature type="transmembrane region" description="Helical" evidence="6">
    <location>
        <begin position="248"/>
        <end position="270"/>
    </location>
</feature>
<dbReference type="EMBL" id="JAHEWX010000001">
    <property type="protein sequence ID" value="MBT1540477.1"/>
    <property type="molecule type" value="Genomic_DNA"/>
</dbReference>
<dbReference type="PANTHER" id="PTHR42770:SF16">
    <property type="entry name" value="AMINO ACID PERMEASE"/>
    <property type="match status" value="1"/>
</dbReference>
<evidence type="ECO:0000256" key="4">
    <source>
        <dbReference type="ARBA" id="ARBA00022989"/>
    </source>
</evidence>
<dbReference type="GO" id="GO:0005886">
    <property type="term" value="C:plasma membrane"/>
    <property type="evidence" value="ECO:0007669"/>
    <property type="project" value="UniProtKB-SubCell"/>
</dbReference>
<organism evidence="7 8">
    <name type="scientific">Curtobacterium flaccumfaciens pv. flaccumfaciens</name>
    <dbReference type="NCBI Taxonomy" id="138532"/>
    <lineage>
        <taxon>Bacteria</taxon>
        <taxon>Bacillati</taxon>
        <taxon>Actinomycetota</taxon>
        <taxon>Actinomycetes</taxon>
        <taxon>Micrococcales</taxon>
        <taxon>Microbacteriaceae</taxon>
        <taxon>Curtobacterium</taxon>
    </lineage>
</organism>
<dbReference type="AlphaFoldDB" id="A0A9Q2W0Z1"/>
<comment type="caution">
    <text evidence="7">The sequence shown here is derived from an EMBL/GenBank/DDBJ whole genome shotgun (WGS) entry which is preliminary data.</text>
</comment>
<keyword evidence="5 6" id="KW-0472">Membrane</keyword>
<dbReference type="PANTHER" id="PTHR42770">
    <property type="entry name" value="AMINO ACID TRANSPORTER-RELATED"/>
    <property type="match status" value="1"/>
</dbReference>
<dbReference type="GO" id="GO:0022857">
    <property type="term" value="F:transmembrane transporter activity"/>
    <property type="evidence" value="ECO:0007669"/>
    <property type="project" value="InterPro"/>
</dbReference>
<accession>A0A9Q2W0Z1</accession>
<evidence type="ECO:0000313" key="8">
    <source>
        <dbReference type="Proteomes" id="UP000709437"/>
    </source>
</evidence>
<feature type="transmembrane region" description="Helical" evidence="6">
    <location>
        <begin position="300"/>
        <end position="326"/>
    </location>
</feature>